<keyword evidence="2" id="KW-0413">Isomerase</keyword>
<comment type="caution">
    <text evidence="2">The sequence shown here is derived from an EMBL/GenBank/DDBJ whole genome shotgun (WGS) entry which is preliminary data.</text>
</comment>
<name>A0A7W6DX54_9RHOB</name>
<evidence type="ECO:0000313" key="2">
    <source>
        <dbReference type="EMBL" id="MBB3988260.1"/>
    </source>
</evidence>
<accession>A0A7W6DX54</accession>
<dbReference type="EC" id="5.5.1.-" evidence="2"/>
<sequence length="286" mass="30792">MITRKLNGAAPLTPMPRGAVDTQMHMYLPGFAMRADGAGRPADPLPTPDMYRETMRWLGLDAVVITQGNAHGADNAALLACLREMGDCARGVAVITPDTTAKEIARLSDGGIVGARIMDLPGGAVGLDALEAVDAMAADAGWMMAVQFDGSHLPELEPRLAALKSRWVLDHHAKIFDGATPAHLDVIKRLMDGGRCWFKFAGCYESSRDGGPDYPDIASVAREIAAHAPDRIVWGTNWPHNAAHRSEDYPDDAQLLDLAMSWLPDDTARQAALVDTPRALYGFDPV</sequence>
<dbReference type="Pfam" id="PF04909">
    <property type="entry name" value="Amidohydro_2"/>
    <property type="match status" value="1"/>
</dbReference>
<dbReference type="AlphaFoldDB" id="A0A7W6DX54"/>
<gene>
    <name evidence="2" type="ORF">GGQ68_004617</name>
</gene>
<dbReference type="Gene3D" id="3.20.20.140">
    <property type="entry name" value="Metal-dependent hydrolases"/>
    <property type="match status" value="1"/>
</dbReference>
<feature type="domain" description="Amidohydrolase-related" evidence="1">
    <location>
        <begin position="21"/>
        <end position="283"/>
    </location>
</feature>
<reference evidence="2 3" key="1">
    <citation type="submission" date="2020-08" db="EMBL/GenBank/DDBJ databases">
        <title>Genomic Encyclopedia of Type Strains, Phase IV (KMG-IV): sequencing the most valuable type-strain genomes for metagenomic binning, comparative biology and taxonomic classification.</title>
        <authorList>
            <person name="Goeker M."/>
        </authorList>
    </citation>
    <scope>NUCLEOTIDE SEQUENCE [LARGE SCALE GENOMIC DNA]</scope>
    <source>
        <strain evidence="2 3">DSM 102235</strain>
    </source>
</reference>
<dbReference type="InterPro" id="IPR006680">
    <property type="entry name" value="Amidohydro-rel"/>
</dbReference>
<dbReference type="EMBL" id="JACIEJ010000018">
    <property type="protein sequence ID" value="MBB3988260.1"/>
    <property type="molecule type" value="Genomic_DNA"/>
</dbReference>
<evidence type="ECO:0000259" key="1">
    <source>
        <dbReference type="Pfam" id="PF04909"/>
    </source>
</evidence>
<keyword evidence="3" id="KW-1185">Reference proteome</keyword>
<dbReference type="RefSeq" id="WP_183969957.1">
    <property type="nucleotide sequence ID" value="NZ_JACIEJ010000018.1"/>
</dbReference>
<dbReference type="InterPro" id="IPR032466">
    <property type="entry name" value="Metal_Hydrolase"/>
</dbReference>
<dbReference type="PANTHER" id="PTHR35563:SF2">
    <property type="entry name" value="BARREL METAL-DEPENDENT HYDROLASE, PUTATIVE (AFU_ORTHOLOGUE AFUA_1G16240)-RELATED"/>
    <property type="match status" value="1"/>
</dbReference>
<dbReference type="GO" id="GO:0016853">
    <property type="term" value="F:isomerase activity"/>
    <property type="evidence" value="ECO:0007669"/>
    <property type="project" value="UniProtKB-KW"/>
</dbReference>
<dbReference type="PANTHER" id="PTHR35563">
    <property type="entry name" value="BARREL METAL-DEPENDENT HYDROLASE, PUTATIVE (AFU_ORTHOLOGUE AFUA_1G16240)-RELATED"/>
    <property type="match status" value="1"/>
</dbReference>
<dbReference type="InterPro" id="IPR052358">
    <property type="entry name" value="Aro_Compnd_Degr_Hydrolases"/>
</dbReference>
<organism evidence="2 3">
    <name type="scientific">Sagittula marina</name>
    <dbReference type="NCBI Taxonomy" id="943940"/>
    <lineage>
        <taxon>Bacteria</taxon>
        <taxon>Pseudomonadati</taxon>
        <taxon>Pseudomonadota</taxon>
        <taxon>Alphaproteobacteria</taxon>
        <taxon>Rhodobacterales</taxon>
        <taxon>Roseobacteraceae</taxon>
        <taxon>Sagittula</taxon>
    </lineage>
</organism>
<evidence type="ECO:0000313" key="3">
    <source>
        <dbReference type="Proteomes" id="UP000541426"/>
    </source>
</evidence>
<dbReference type="SUPFAM" id="SSF51556">
    <property type="entry name" value="Metallo-dependent hydrolases"/>
    <property type="match status" value="1"/>
</dbReference>
<dbReference type="Proteomes" id="UP000541426">
    <property type="component" value="Unassembled WGS sequence"/>
</dbReference>
<proteinExistence type="predicted"/>
<protein>
    <submittedName>
        <fullName evidence="2">D-galactarolactone isomerase</fullName>
        <ecNumber evidence="2">5.5.1.-</ecNumber>
    </submittedName>
</protein>
<dbReference type="GO" id="GO:0016787">
    <property type="term" value="F:hydrolase activity"/>
    <property type="evidence" value="ECO:0007669"/>
    <property type="project" value="InterPro"/>
</dbReference>